<reference evidence="12 13" key="1">
    <citation type="submission" date="2019-06" db="EMBL/GenBank/DDBJ databases">
        <title>Whole genome shotgun sequence of Cellulomonas gelida NBRC 3748.</title>
        <authorList>
            <person name="Hosoyama A."/>
            <person name="Uohara A."/>
            <person name="Ohji S."/>
            <person name="Ichikawa N."/>
        </authorList>
    </citation>
    <scope>NUCLEOTIDE SEQUENCE [LARGE SCALE GENOMIC DNA]</scope>
    <source>
        <strain evidence="12 13">NBRC 3748</strain>
    </source>
</reference>
<dbReference type="GO" id="GO:0031501">
    <property type="term" value="C:mannosyltransferase complex"/>
    <property type="evidence" value="ECO:0007669"/>
    <property type="project" value="TreeGrafter"/>
</dbReference>
<comment type="pathway">
    <text evidence="2">Glycolipid biosynthesis; glycosylphosphatidylinositol-anchor biosynthesis.</text>
</comment>
<protein>
    <recommendedName>
        <fullName evidence="14">Glycosyltransferase RgtA/B/C/D-like domain-containing protein</fullName>
    </recommendedName>
</protein>
<keyword evidence="5" id="KW-0808">Transferase</keyword>
<evidence type="ECO:0000256" key="2">
    <source>
        <dbReference type="ARBA" id="ARBA00004687"/>
    </source>
</evidence>
<evidence type="ECO:0000256" key="1">
    <source>
        <dbReference type="ARBA" id="ARBA00004477"/>
    </source>
</evidence>
<evidence type="ECO:0000313" key="13">
    <source>
        <dbReference type="Proteomes" id="UP000320461"/>
    </source>
</evidence>
<evidence type="ECO:0000256" key="4">
    <source>
        <dbReference type="ARBA" id="ARBA00022676"/>
    </source>
</evidence>
<comment type="caution">
    <text evidence="12">The sequence shown here is derived from an EMBL/GenBank/DDBJ whole genome shotgun (WGS) entry which is preliminary data.</text>
</comment>
<feature type="transmembrane region" description="Helical" evidence="11">
    <location>
        <begin position="331"/>
        <end position="351"/>
    </location>
</feature>
<feature type="transmembrane region" description="Helical" evidence="11">
    <location>
        <begin position="199"/>
        <end position="218"/>
    </location>
</feature>
<keyword evidence="4" id="KW-0328">Glycosyltransferase</keyword>
<keyword evidence="6 11" id="KW-0812">Transmembrane</keyword>
<keyword evidence="3" id="KW-0337">GPI-anchor biosynthesis</keyword>
<dbReference type="Proteomes" id="UP000320461">
    <property type="component" value="Unassembled WGS sequence"/>
</dbReference>
<evidence type="ECO:0008006" key="14">
    <source>
        <dbReference type="Google" id="ProtNLM"/>
    </source>
</evidence>
<dbReference type="RefSeq" id="WP_174773410.1">
    <property type="nucleotide sequence ID" value="NZ_BJLQ01000004.1"/>
</dbReference>
<dbReference type="UniPathway" id="UPA00196"/>
<dbReference type="GO" id="GO:0016020">
    <property type="term" value="C:membrane"/>
    <property type="evidence" value="ECO:0007669"/>
    <property type="project" value="GOC"/>
</dbReference>
<evidence type="ECO:0000313" key="12">
    <source>
        <dbReference type="EMBL" id="GEA83400.1"/>
    </source>
</evidence>
<evidence type="ECO:0000256" key="9">
    <source>
        <dbReference type="ARBA" id="ARBA00023136"/>
    </source>
</evidence>
<feature type="transmembrane region" description="Helical" evidence="11">
    <location>
        <begin position="269"/>
        <end position="289"/>
    </location>
</feature>
<sequence>MSGTSSPDEAAATSGTPPITAADHPAPEPAAVRPRRPWWDPRGWSWWVQVLAVYALARGATALMLLYSAAHQGATPWAGEHPSYAQMTGLFWDAGWYHRIAEEGYPSELPVDANGYVQQSAWAFFPLYPMLVRGLMGITTLSWEVVAPTTSLLLGAAAVLLIHRAVASGAPRAVTAWPGLPLATVVLVSVFPTSPVLQVAYTESLALLLVAAALLLLVRRHYVATAGVLVLLGLTRAVALPMALVVGMHALARWRAWRRGDEPLPARDVVAVGGLGVVAVVSGFLWPAICGWVTGVPQAYLRTQEAWRGVREVTPFGGWDYVLQYWFGDDGLWVLAAAVAFVVALLVVPAAWRLGPELHAWPAAYVLYLAAAIEPGSSLARFLVLAFPMGAITASVVRRPPVARRAWFVAVVVLMLALQVIWVWRFWRLTSGWPP</sequence>
<keyword evidence="7" id="KW-0256">Endoplasmic reticulum</keyword>
<evidence type="ECO:0000256" key="11">
    <source>
        <dbReference type="SAM" id="Phobius"/>
    </source>
</evidence>
<dbReference type="GO" id="GO:0000009">
    <property type="term" value="F:alpha-1,6-mannosyltransferase activity"/>
    <property type="evidence" value="ECO:0007669"/>
    <property type="project" value="InterPro"/>
</dbReference>
<evidence type="ECO:0000256" key="6">
    <source>
        <dbReference type="ARBA" id="ARBA00022692"/>
    </source>
</evidence>
<feature type="compositionally biased region" description="Polar residues" evidence="10">
    <location>
        <begin position="1"/>
        <end position="17"/>
    </location>
</feature>
<keyword evidence="8 11" id="KW-1133">Transmembrane helix</keyword>
<organism evidence="12 13">
    <name type="scientific">Cellulomonas gelida</name>
    <dbReference type="NCBI Taxonomy" id="1712"/>
    <lineage>
        <taxon>Bacteria</taxon>
        <taxon>Bacillati</taxon>
        <taxon>Actinomycetota</taxon>
        <taxon>Actinomycetes</taxon>
        <taxon>Micrococcales</taxon>
        <taxon>Cellulomonadaceae</taxon>
        <taxon>Cellulomonas</taxon>
    </lineage>
</organism>
<accession>A0A4Y3KKD6</accession>
<dbReference type="EMBL" id="BJLQ01000004">
    <property type="protein sequence ID" value="GEA83400.1"/>
    <property type="molecule type" value="Genomic_DNA"/>
</dbReference>
<keyword evidence="13" id="KW-1185">Reference proteome</keyword>
<name>A0A4Y3KKD6_9CELL</name>
<evidence type="ECO:0000256" key="7">
    <source>
        <dbReference type="ARBA" id="ARBA00022824"/>
    </source>
</evidence>
<evidence type="ECO:0000256" key="8">
    <source>
        <dbReference type="ARBA" id="ARBA00022989"/>
    </source>
</evidence>
<dbReference type="GO" id="GO:0004376">
    <property type="term" value="F:GPI mannosyltransferase activity"/>
    <property type="evidence" value="ECO:0007669"/>
    <property type="project" value="InterPro"/>
</dbReference>
<gene>
    <name evidence="12" type="ORF">CGE01nite_06510</name>
</gene>
<evidence type="ECO:0000256" key="5">
    <source>
        <dbReference type="ARBA" id="ARBA00022679"/>
    </source>
</evidence>
<feature type="transmembrane region" description="Helical" evidence="11">
    <location>
        <begin position="174"/>
        <end position="192"/>
    </location>
</feature>
<feature type="transmembrane region" description="Helical" evidence="11">
    <location>
        <begin position="224"/>
        <end position="248"/>
    </location>
</feature>
<dbReference type="PANTHER" id="PTHR12468:SF2">
    <property type="entry name" value="GPI MANNOSYLTRANSFERASE 2"/>
    <property type="match status" value="1"/>
</dbReference>
<feature type="region of interest" description="Disordered" evidence="10">
    <location>
        <begin position="1"/>
        <end position="34"/>
    </location>
</feature>
<dbReference type="InterPro" id="IPR007315">
    <property type="entry name" value="PIG-V/Gpi18"/>
</dbReference>
<dbReference type="PANTHER" id="PTHR12468">
    <property type="entry name" value="GPI MANNOSYLTRANSFERASE 2"/>
    <property type="match status" value="1"/>
</dbReference>
<feature type="transmembrane region" description="Helical" evidence="11">
    <location>
        <begin position="406"/>
        <end position="427"/>
    </location>
</feature>
<evidence type="ECO:0000256" key="3">
    <source>
        <dbReference type="ARBA" id="ARBA00022502"/>
    </source>
</evidence>
<keyword evidence="9 11" id="KW-0472">Membrane</keyword>
<proteinExistence type="predicted"/>
<dbReference type="GO" id="GO:0006506">
    <property type="term" value="P:GPI anchor biosynthetic process"/>
    <property type="evidence" value="ECO:0007669"/>
    <property type="project" value="UniProtKB-UniPathway"/>
</dbReference>
<feature type="transmembrane region" description="Helical" evidence="11">
    <location>
        <begin position="141"/>
        <end position="162"/>
    </location>
</feature>
<evidence type="ECO:0000256" key="10">
    <source>
        <dbReference type="SAM" id="MobiDB-lite"/>
    </source>
</evidence>
<dbReference type="AlphaFoldDB" id="A0A4Y3KKD6"/>
<comment type="subcellular location">
    <subcellularLocation>
        <location evidence="1">Endoplasmic reticulum membrane</location>
        <topology evidence="1">Multi-pass membrane protein</topology>
    </subcellularLocation>
</comment>